<accession>A0A5M3MSM4</accession>
<dbReference type="OrthoDB" id="6417021at2759"/>
<dbReference type="SUPFAM" id="SSF48371">
    <property type="entry name" value="ARM repeat"/>
    <property type="match status" value="1"/>
</dbReference>
<comment type="caution">
    <text evidence="4">The sequence shown here is derived from an EMBL/GenBank/DDBJ whole genome shotgun (WGS) entry which is preliminary data.</text>
</comment>
<evidence type="ECO:0000256" key="1">
    <source>
        <dbReference type="ARBA" id="ARBA00034736"/>
    </source>
</evidence>
<dbReference type="OMA" id="PMASQDY"/>
<evidence type="ECO:0000313" key="4">
    <source>
        <dbReference type="EMBL" id="EIW82173.1"/>
    </source>
</evidence>
<evidence type="ECO:0000256" key="3">
    <source>
        <dbReference type="SAM" id="MobiDB-lite"/>
    </source>
</evidence>
<keyword evidence="5" id="KW-1185">Reference proteome</keyword>
<dbReference type="InterPro" id="IPR018870">
    <property type="entry name" value="Tti2"/>
</dbReference>
<keyword evidence="2" id="KW-0175">Coiled coil</keyword>
<evidence type="ECO:0000256" key="2">
    <source>
        <dbReference type="SAM" id="Coils"/>
    </source>
</evidence>
<comment type="similarity">
    <text evidence="1">Belongs to the TTI2 family.</text>
</comment>
<organism evidence="4 5">
    <name type="scientific">Coniophora puteana (strain RWD-64-598)</name>
    <name type="common">Brown rot fungus</name>
    <dbReference type="NCBI Taxonomy" id="741705"/>
    <lineage>
        <taxon>Eukaryota</taxon>
        <taxon>Fungi</taxon>
        <taxon>Dikarya</taxon>
        <taxon>Basidiomycota</taxon>
        <taxon>Agaricomycotina</taxon>
        <taxon>Agaricomycetes</taxon>
        <taxon>Agaricomycetidae</taxon>
        <taxon>Boletales</taxon>
        <taxon>Coniophorineae</taxon>
        <taxon>Coniophoraceae</taxon>
        <taxon>Coniophora</taxon>
    </lineage>
</organism>
<dbReference type="Proteomes" id="UP000053558">
    <property type="component" value="Unassembled WGS sequence"/>
</dbReference>
<dbReference type="RefSeq" id="XP_007767934.1">
    <property type="nucleotide sequence ID" value="XM_007769744.1"/>
</dbReference>
<dbReference type="GO" id="GO:0110078">
    <property type="term" value="C:TTT Hsp90 cochaperone complex"/>
    <property type="evidence" value="ECO:0007669"/>
    <property type="project" value="InterPro"/>
</dbReference>
<dbReference type="PANTHER" id="PTHR32226">
    <property type="entry name" value="TELO2-INTERACTING PROTEIN 2"/>
    <property type="match status" value="1"/>
</dbReference>
<dbReference type="AlphaFoldDB" id="A0A5M3MSM4"/>
<name>A0A5M3MSM4_CONPW</name>
<dbReference type="KEGG" id="cput:CONPUDRAFT_143656"/>
<protein>
    <submittedName>
        <fullName evidence="4">Uncharacterized protein</fullName>
    </submittedName>
</protein>
<sequence length="470" mass="51814">MPTLQRQSTDILSDLRIPSEFTAYEKIAEVETLRRLEEWKARAQEALQELREMLVRLEGTDTSQEIKEGNSDDRNRSGQSKRVRDDAAVIQAVAPFAEEELGVSSTPWTTPSSRAHAQAILAPYDTLPAPLALELLTLVKPIFAKNLHPRLHPETARALARPAGGDAATQDYFEAQEWKKCPGIGGLLAWILTRMEAEAYERAWPLVIPPMMAFIDDYEPHHKLAGVRIVARMLERVPPELLRRTGLDALLNNSLSSAFRSLHSDHTPDLLRATVPTLLLLTDKSTSPATETRAERLSAIIGDGLIGTVWTYAYRDPETLAAATEMVAVVVQRIGIGAARWLKAIIPQLTHALAASANVGIDAGLPTVPMSRLLQVASAQTLAIVVEVCAPRMGRWRYTILDGVGRCWISLEDRLREGEKEGPEEDVLRIALKGVVKNLQAACEETTKDLVELCVFDDHLFAGLLPSTEA</sequence>
<dbReference type="GO" id="GO:0005829">
    <property type="term" value="C:cytosol"/>
    <property type="evidence" value="ECO:0007669"/>
    <property type="project" value="TreeGrafter"/>
</dbReference>
<dbReference type="EMBL" id="JH711577">
    <property type="protein sequence ID" value="EIW82173.1"/>
    <property type="molecule type" value="Genomic_DNA"/>
</dbReference>
<reference evidence="5" key="1">
    <citation type="journal article" date="2012" name="Science">
        <title>The Paleozoic origin of enzymatic lignin decomposition reconstructed from 31 fungal genomes.</title>
        <authorList>
            <person name="Floudas D."/>
            <person name="Binder M."/>
            <person name="Riley R."/>
            <person name="Barry K."/>
            <person name="Blanchette R.A."/>
            <person name="Henrissat B."/>
            <person name="Martinez A.T."/>
            <person name="Otillar R."/>
            <person name="Spatafora J.W."/>
            <person name="Yadav J.S."/>
            <person name="Aerts A."/>
            <person name="Benoit I."/>
            <person name="Boyd A."/>
            <person name="Carlson A."/>
            <person name="Copeland A."/>
            <person name="Coutinho P.M."/>
            <person name="de Vries R.P."/>
            <person name="Ferreira P."/>
            <person name="Findley K."/>
            <person name="Foster B."/>
            <person name="Gaskell J."/>
            <person name="Glotzer D."/>
            <person name="Gorecki P."/>
            <person name="Heitman J."/>
            <person name="Hesse C."/>
            <person name="Hori C."/>
            <person name="Igarashi K."/>
            <person name="Jurgens J.A."/>
            <person name="Kallen N."/>
            <person name="Kersten P."/>
            <person name="Kohler A."/>
            <person name="Kuees U."/>
            <person name="Kumar T.K.A."/>
            <person name="Kuo A."/>
            <person name="LaButti K."/>
            <person name="Larrondo L.F."/>
            <person name="Lindquist E."/>
            <person name="Ling A."/>
            <person name="Lombard V."/>
            <person name="Lucas S."/>
            <person name="Lundell T."/>
            <person name="Martin R."/>
            <person name="McLaughlin D.J."/>
            <person name="Morgenstern I."/>
            <person name="Morin E."/>
            <person name="Murat C."/>
            <person name="Nagy L.G."/>
            <person name="Nolan M."/>
            <person name="Ohm R.A."/>
            <person name="Patyshakuliyeva A."/>
            <person name="Rokas A."/>
            <person name="Ruiz-Duenas F.J."/>
            <person name="Sabat G."/>
            <person name="Salamov A."/>
            <person name="Samejima M."/>
            <person name="Schmutz J."/>
            <person name="Slot J.C."/>
            <person name="St John F."/>
            <person name="Stenlid J."/>
            <person name="Sun H."/>
            <person name="Sun S."/>
            <person name="Syed K."/>
            <person name="Tsang A."/>
            <person name="Wiebenga A."/>
            <person name="Young D."/>
            <person name="Pisabarro A."/>
            <person name="Eastwood D.C."/>
            <person name="Martin F."/>
            <person name="Cullen D."/>
            <person name="Grigoriev I.V."/>
            <person name="Hibbett D.S."/>
        </authorList>
    </citation>
    <scope>NUCLEOTIDE SEQUENCE [LARGE SCALE GENOMIC DNA]</scope>
    <source>
        <strain evidence="5">RWD-64-598 SS2</strain>
    </source>
</reference>
<proteinExistence type="inferred from homology"/>
<gene>
    <name evidence="4" type="ORF">CONPUDRAFT_143656</name>
</gene>
<feature type="region of interest" description="Disordered" evidence="3">
    <location>
        <begin position="61"/>
        <end position="85"/>
    </location>
</feature>
<feature type="coiled-coil region" evidence="2">
    <location>
        <begin position="29"/>
        <end position="60"/>
    </location>
</feature>
<dbReference type="InterPro" id="IPR016024">
    <property type="entry name" value="ARM-type_fold"/>
</dbReference>
<dbReference type="GO" id="GO:0005634">
    <property type="term" value="C:nucleus"/>
    <property type="evidence" value="ECO:0007669"/>
    <property type="project" value="TreeGrafter"/>
</dbReference>
<dbReference type="GeneID" id="19201867"/>
<evidence type="ECO:0000313" key="5">
    <source>
        <dbReference type="Proteomes" id="UP000053558"/>
    </source>
</evidence>
<dbReference type="Pfam" id="PF10521">
    <property type="entry name" value="Tti2"/>
    <property type="match status" value="1"/>
</dbReference>
<dbReference type="PANTHER" id="PTHR32226:SF2">
    <property type="entry name" value="TELO2-INTERACTING PROTEIN 2"/>
    <property type="match status" value="1"/>
</dbReference>